<comment type="similarity">
    <text evidence="1 8">Belongs to the pseudouridine synthase RluA family.</text>
</comment>
<gene>
    <name evidence="10" type="ORF">MGR_0846</name>
</gene>
<dbReference type="InterPro" id="IPR036986">
    <property type="entry name" value="S4_RNA-bd_sf"/>
</dbReference>
<dbReference type="GO" id="GO:0160140">
    <property type="term" value="F:23S rRNA pseudouridine(1911/1915/1917) synthase activity"/>
    <property type="evidence" value="ECO:0007669"/>
    <property type="project" value="UniProtKB-EC"/>
</dbReference>
<dbReference type="Gene3D" id="3.30.2350.10">
    <property type="entry name" value="Pseudouridine synthase"/>
    <property type="match status" value="1"/>
</dbReference>
<evidence type="ECO:0000259" key="9">
    <source>
        <dbReference type="SMART" id="SM00363"/>
    </source>
</evidence>
<comment type="catalytic activity">
    <reaction evidence="8">
        <text>a uridine in RNA = a pseudouridine in RNA</text>
        <dbReference type="Rhea" id="RHEA:48348"/>
        <dbReference type="Rhea" id="RHEA-COMP:12068"/>
        <dbReference type="Rhea" id="RHEA-COMP:12069"/>
        <dbReference type="ChEBI" id="CHEBI:65314"/>
        <dbReference type="ChEBI" id="CHEBI:65315"/>
    </reaction>
</comment>
<dbReference type="SUPFAM" id="SSF55174">
    <property type="entry name" value="Alpha-L RNA-binding motif"/>
    <property type="match status" value="1"/>
</dbReference>
<evidence type="ECO:0000256" key="3">
    <source>
        <dbReference type="ARBA" id="ARBA00023235"/>
    </source>
</evidence>
<dbReference type="PROSITE" id="PS50889">
    <property type="entry name" value="S4"/>
    <property type="match status" value="1"/>
</dbReference>
<feature type="domain" description="RNA-binding S4" evidence="9">
    <location>
        <begin position="21"/>
        <end position="82"/>
    </location>
</feature>
<dbReference type="RefSeq" id="WP_106001505.1">
    <property type="nucleotide sequence ID" value="NZ_CP027527.1"/>
</dbReference>
<dbReference type="CDD" id="cd00165">
    <property type="entry name" value="S4"/>
    <property type="match status" value="1"/>
</dbReference>
<evidence type="ECO:0000256" key="7">
    <source>
        <dbReference type="PROSITE-ProRule" id="PRU00182"/>
    </source>
</evidence>
<dbReference type="Pfam" id="PF00849">
    <property type="entry name" value="PseudoU_synth_2"/>
    <property type="match status" value="1"/>
</dbReference>
<dbReference type="EMBL" id="CU459003">
    <property type="protein sequence ID" value="CAM74758.1"/>
    <property type="molecule type" value="Genomic_DNA"/>
</dbReference>
<name>A4TVV1_9PROT</name>
<dbReference type="InterPro" id="IPR006145">
    <property type="entry name" value="PsdUridine_synth_RsuA/RluA"/>
</dbReference>
<dbReference type="InterPro" id="IPR020103">
    <property type="entry name" value="PsdUridine_synth_cat_dom_sf"/>
</dbReference>
<comment type="catalytic activity">
    <reaction evidence="4">
        <text>uridine(1911/1915/1917) in 23S rRNA = pseudouridine(1911/1915/1917) in 23S rRNA</text>
        <dbReference type="Rhea" id="RHEA:42524"/>
        <dbReference type="Rhea" id="RHEA-COMP:10097"/>
        <dbReference type="Rhea" id="RHEA-COMP:10098"/>
        <dbReference type="ChEBI" id="CHEBI:65314"/>
        <dbReference type="ChEBI" id="CHEBI:65315"/>
        <dbReference type="EC" id="5.4.99.23"/>
    </reaction>
</comment>
<dbReference type="NCBIfam" id="TIGR00005">
    <property type="entry name" value="rluA_subfam"/>
    <property type="match status" value="1"/>
</dbReference>
<dbReference type="PROSITE" id="PS01129">
    <property type="entry name" value="PSI_RLU"/>
    <property type="match status" value="1"/>
</dbReference>
<dbReference type="InterPro" id="IPR006225">
    <property type="entry name" value="PsdUridine_synth_RluC/D"/>
</dbReference>
<dbReference type="InterPro" id="IPR050188">
    <property type="entry name" value="RluA_PseudoU_synthase"/>
</dbReference>
<dbReference type="AlphaFoldDB" id="A4TVV1"/>
<proteinExistence type="inferred from homology"/>
<dbReference type="CDD" id="cd02869">
    <property type="entry name" value="PseudoU_synth_RluA_like"/>
    <property type="match status" value="1"/>
</dbReference>
<evidence type="ECO:0000256" key="8">
    <source>
        <dbReference type="RuleBase" id="RU362028"/>
    </source>
</evidence>
<dbReference type="Pfam" id="PF01479">
    <property type="entry name" value="S4"/>
    <property type="match status" value="1"/>
</dbReference>
<dbReference type="InterPro" id="IPR002942">
    <property type="entry name" value="S4_RNA-bd"/>
</dbReference>
<dbReference type="EC" id="5.4.99.-" evidence="8"/>
<evidence type="ECO:0000256" key="6">
    <source>
        <dbReference type="PIRSR" id="PIRSR606225-1"/>
    </source>
</evidence>
<keyword evidence="3 8" id="KW-0413">Isomerase</keyword>
<dbReference type="SUPFAM" id="SSF55120">
    <property type="entry name" value="Pseudouridine synthase"/>
    <property type="match status" value="1"/>
</dbReference>
<accession>A4TVV1</accession>
<dbReference type="Gene3D" id="3.10.290.10">
    <property type="entry name" value="RNA-binding S4 domain"/>
    <property type="match status" value="1"/>
</dbReference>
<evidence type="ECO:0000256" key="5">
    <source>
        <dbReference type="ARBA" id="ARBA00056072"/>
    </source>
</evidence>
<feature type="active site" evidence="6">
    <location>
        <position position="146"/>
    </location>
</feature>
<evidence type="ECO:0000256" key="4">
    <source>
        <dbReference type="ARBA" id="ARBA00036882"/>
    </source>
</evidence>
<organism evidence="10">
    <name type="scientific">Magnetospirillum gryphiswaldense</name>
    <dbReference type="NCBI Taxonomy" id="55518"/>
    <lineage>
        <taxon>Bacteria</taxon>
        <taxon>Pseudomonadati</taxon>
        <taxon>Pseudomonadota</taxon>
        <taxon>Alphaproteobacteria</taxon>
        <taxon>Rhodospirillales</taxon>
        <taxon>Rhodospirillaceae</taxon>
        <taxon>Magnetospirillum</taxon>
    </lineage>
</organism>
<keyword evidence="2 7" id="KW-0694">RNA-binding</keyword>
<dbReference type="GO" id="GO:0000455">
    <property type="term" value="P:enzyme-directed rRNA pseudouridine synthesis"/>
    <property type="evidence" value="ECO:0007669"/>
    <property type="project" value="TreeGrafter"/>
</dbReference>
<comment type="function">
    <text evidence="5">Responsible for synthesis of pseudouridine from uracil at positions 1911, 1915 and 1917 in 23S ribosomal RNA.</text>
</comment>
<evidence type="ECO:0000256" key="1">
    <source>
        <dbReference type="ARBA" id="ARBA00010876"/>
    </source>
</evidence>
<sequence>MTDPADTLLTPDAVTTDEAGSRLDKWLSARLPDLSRTRIKGLIDDSRVSAAGQTITDASARVKPGQCFVVAIPPERPADPLPQAMDLSVAYEDDDLIVIDKPPGLVVHPAPGSPDHTLVNALLAHCGESLSGIGGVKRPGIVHRIDKDTSGLLVVAKNDRAHHGLAEQFSVHSLERAYRALVWGVPMPAQGEIHGNIGRSPQDRKKMAIVSHGGKPALTRYRVLRSFAGGAVSLVECRLATGRTHQIRVHMTSIGHPLVGDQTYGRARSTKVKHLPDQARLALLEFPRQALHASVLGFIHPNSGVMLKFESQIPDDFNELVSLLEAI</sequence>
<protein>
    <recommendedName>
        <fullName evidence="8">Pseudouridine synthase</fullName>
        <ecNumber evidence="8">5.4.99.-</ecNumber>
    </recommendedName>
</protein>
<reference evidence="10" key="1">
    <citation type="journal article" date="2007" name="J. Bacteriol.">
        <title>Comparative genome analysis of four magnetotactic bacteria reveals a complex set of group-specific genes implicated in magnetosome biomineralization and function.</title>
        <authorList>
            <person name="Richter M."/>
            <person name="Kube M."/>
            <person name="Bazylinski D.A."/>
            <person name="Lombardot T."/>
            <person name="Gloeckner F.O."/>
            <person name="Reinhardt R."/>
            <person name="Schueler D."/>
        </authorList>
    </citation>
    <scope>NUCLEOTIDE SEQUENCE</scope>
    <source>
        <strain evidence="10">MSR-1</strain>
    </source>
</reference>
<dbReference type="GO" id="GO:0003723">
    <property type="term" value="F:RNA binding"/>
    <property type="evidence" value="ECO:0007669"/>
    <property type="project" value="UniProtKB-KW"/>
</dbReference>
<evidence type="ECO:0000256" key="2">
    <source>
        <dbReference type="ARBA" id="ARBA00022884"/>
    </source>
</evidence>
<dbReference type="FunFam" id="3.30.2350.10:FF:000006">
    <property type="entry name" value="Pseudouridine synthase"/>
    <property type="match status" value="1"/>
</dbReference>
<dbReference type="PANTHER" id="PTHR21600">
    <property type="entry name" value="MITOCHONDRIAL RNA PSEUDOURIDINE SYNTHASE"/>
    <property type="match status" value="1"/>
</dbReference>
<dbReference type="SMART" id="SM00363">
    <property type="entry name" value="S4"/>
    <property type="match status" value="1"/>
</dbReference>
<dbReference type="InterPro" id="IPR006224">
    <property type="entry name" value="PsdUridine_synth_RluA-like_CS"/>
</dbReference>
<evidence type="ECO:0000313" key="10">
    <source>
        <dbReference type="EMBL" id="CAM74758.1"/>
    </source>
</evidence>
<dbReference type="PANTHER" id="PTHR21600:SF44">
    <property type="entry name" value="RIBOSOMAL LARGE SUBUNIT PSEUDOURIDINE SYNTHASE D"/>
    <property type="match status" value="1"/>
</dbReference>